<proteinExistence type="predicted"/>
<protein>
    <submittedName>
        <fullName evidence="1">Uncharacterized protein</fullName>
    </submittedName>
</protein>
<dbReference type="EMBL" id="CP069024">
    <property type="protein sequence ID" value="QRC92123.1"/>
    <property type="molecule type" value="Genomic_DNA"/>
</dbReference>
<reference evidence="2" key="1">
    <citation type="journal article" date="2021" name="BMC Genomics">
        <title>Chromosome-level genome assembly and manually-curated proteome of model necrotroph Parastagonospora nodorum Sn15 reveals a genome-wide trove of candidate effector homologs, and redundancy of virulence-related functions within an accessory chromosome.</title>
        <authorList>
            <person name="Bertazzoni S."/>
            <person name="Jones D.A.B."/>
            <person name="Phan H.T."/>
            <person name="Tan K.-C."/>
            <person name="Hane J.K."/>
        </authorList>
    </citation>
    <scope>NUCLEOTIDE SEQUENCE [LARGE SCALE GENOMIC DNA]</scope>
    <source>
        <strain evidence="2">SN15 / ATCC MYA-4574 / FGSC 10173)</strain>
    </source>
</reference>
<name>A0A7U2ESB2_PHANO</name>
<dbReference type="AlphaFoldDB" id="A0A7U2ESB2"/>
<sequence length="98" mass="10607">MHCQIATGIPCEVGGLQTWKPVFCRSYDDCISSLFGPGCSGATDRWVTQQHGLGPTFIILRLVDQTFRGLPKWILPVSLGLGNGAHELGIDQHAASEK</sequence>
<keyword evidence="2" id="KW-1185">Reference proteome</keyword>
<dbReference type="Proteomes" id="UP000663193">
    <property type="component" value="Chromosome 2"/>
</dbReference>
<organism evidence="1 2">
    <name type="scientific">Phaeosphaeria nodorum (strain SN15 / ATCC MYA-4574 / FGSC 10173)</name>
    <name type="common">Glume blotch fungus</name>
    <name type="synonym">Parastagonospora nodorum</name>
    <dbReference type="NCBI Taxonomy" id="321614"/>
    <lineage>
        <taxon>Eukaryota</taxon>
        <taxon>Fungi</taxon>
        <taxon>Dikarya</taxon>
        <taxon>Ascomycota</taxon>
        <taxon>Pezizomycotina</taxon>
        <taxon>Dothideomycetes</taxon>
        <taxon>Pleosporomycetidae</taxon>
        <taxon>Pleosporales</taxon>
        <taxon>Pleosporineae</taxon>
        <taxon>Phaeosphaeriaceae</taxon>
        <taxon>Parastagonospora</taxon>
    </lineage>
</organism>
<dbReference type="VEuPathDB" id="FungiDB:JI435_401980"/>
<evidence type="ECO:0000313" key="2">
    <source>
        <dbReference type="Proteomes" id="UP000663193"/>
    </source>
</evidence>
<evidence type="ECO:0000313" key="1">
    <source>
        <dbReference type="EMBL" id="QRC92123.1"/>
    </source>
</evidence>
<accession>A0A7U2ESB2</accession>
<gene>
    <name evidence="1" type="ORF">JI435_401980</name>
</gene>